<keyword evidence="5" id="KW-0238">DNA-binding</keyword>
<evidence type="ECO:0000256" key="1">
    <source>
        <dbReference type="ARBA" id="ARBA00004123"/>
    </source>
</evidence>
<dbReference type="InterPro" id="IPR006510">
    <property type="entry name" value="Znf_LRP1"/>
</dbReference>
<comment type="subcellular location">
    <subcellularLocation>
        <location evidence="1">Nucleus</location>
    </subcellularLocation>
</comment>
<dbReference type="NCBIfam" id="TIGR01624">
    <property type="entry name" value="LRP1_Cterm"/>
    <property type="match status" value="1"/>
</dbReference>
<dbReference type="AlphaFoldDB" id="A0A2G2YLA7"/>
<reference evidence="8 9" key="2">
    <citation type="journal article" date="2017" name="Genome Biol.">
        <title>New reference genome sequences of hot pepper reveal the massive evolution of plant disease-resistance genes by retroduplication.</title>
        <authorList>
            <person name="Kim S."/>
            <person name="Park J."/>
            <person name="Yeom S.I."/>
            <person name="Kim Y.M."/>
            <person name="Seo E."/>
            <person name="Kim K.T."/>
            <person name="Kim M.S."/>
            <person name="Lee J.M."/>
            <person name="Cheong K."/>
            <person name="Shin H.S."/>
            <person name="Kim S.B."/>
            <person name="Han K."/>
            <person name="Lee J."/>
            <person name="Park M."/>
            <person name="Lee H.A."/>
            <person name="Lee H.Y."/>
            <person name="Lee Y."/>
            <person name="Oh S."/>
            <person name="Lee J.H."/>
            <person name="Choi E."/>
            <person name="Choi E."/>
            <person name="Lee S.E."/>
            <person name="Jeon J."/>
            <person name="Kim H."/>
            <person name="Choi G."/>
            <person name="Song H."/>
            <person name="Lee J."/>
            <person name="Lee S.C."/>
            <person name="Kwon J.K."/>
            <person name="Lee H.Y."/>
            <person name="Koo N."/>
            <person name="Hong Y."/>
            <person name="Kim R.W."/>
            <person name="Kang W.H."/>
            <person name="Huh J.H."/>
            <person name="Kang B.C."/>
            <person name="Yang T.J."/>
            <person name="Lee Y.H."/>
            <person name="Bennetzen J.L."/>
            <person name="Choi D."/>
        </authorList>
    </citation>
    <scope>NUCLEOTIDE SEQUENCE [LARGE SCALE GENOMIC DNA]</scope>
    <source>
        <strain evidence="9">cv. CM334</strain>
    </source>
</reference>
<evidence type="ECO:0000256" key="6">
    <source>
        <dbReference type="ARBA" id="ARBA00023159"/>
    </source>
</evidence>
<evidence type="ECO:0000256" key="4">
    <source>
        <dbReference type="ARBA" id="ARBA00022833"/>
    </source>
</evidence>
<comment type="similarity">
    <text evidence="2">Belongs to the SHI protein family.</text>
</comment>
<evidence type="ECO:0000313" key="8">
    <source>
        <dbReference type="EMBL" id="PHT70381.1"/>
    </source>
</evidence>
<evidence type="ECO:0000256" key="5">
    <source>
        <dbReference type="ARBA" id="ARBA00023125"/>
    </source>
</evidence>
<accession>A0A2G2YLA7</accession>
<comment type="caution">
    <text evidence="8">The sequence shown here is derived from an EMBL/GenBank/DDBJ whole genome shotgun (WGS) entry which is preliminary data.</text>
</comment>
<dbReference type="Proteomes" id="UP000222542">
    <property type="component" value="Unassembled WGS sequence"/>
</dbReference>
<keyword evidence="9" id="KW-1185">Reference proteome</keyword>
<dbReference type="PANTHER" id="PTHR31604:SF54">
    <property type="entry name" value="PROTEIN SHI RELATED SEQUENCE 1"/>
    <property type="match status" value="1"/>
</dbReference>
<dbReference type="InterPro" id="IPR006511">
    <property type="entry name" value="SHI_C"/>
</dbReference>
<dbReference type="GO" id="GO:0003677">
    <property type="term" value="F:DNA binding"/>
    <property type="evidence" value="ECO:0000318"/>
    <property type="project" value="GO_Central"/>
</dbReference>
<dbReference type="PANTHER" id="PTHR31604">
    <property type="entry name" value="PROTEIN LATERAL ROOT PRIMORDIUM 1"/>
    <property type="match status" value="1"/>
</dbReference>
<name>A0A2G2YLA7_CAPAN</name>
<dbReference type="EMBL" id="AYRZ02000010">
    <property type="protein sequence ID" value="PHT70381.1"/>
    <property type="molecule type" value="Genomic_DNA"/>
</dbReference>
<keyword evidence="7" id="KW-0539">Nucleus</keyword>
<keyword evidence="3" id="KW-0479">Metal-binding</keyword>
<dbReference type="STRING" id="4072.A0A2G2YLA7"/>
<dbReference type="InterPro" id="IPR007818">
    <property type="entry name" value="SHI"/>
</dbReference>
<dbReference type="GO" id="GO:0045893">
    <property type="term" value="P:positive regulation of DNA-templated transcription"/>
    <property type="evidence" value="ECO:0000318"/>
    <property type="project" value="GO_Central"/>
</dbReference>
<evidence type="ECO:0000256" key="3">
    <source>
        <dbReference type="ARBA" id="ARBA00022723"/>
    </source>
</evidence>
<sequence>MRSEDDQGITISSSNYRRCQDCGNQAKKDCPFLRCRTCCKSRRYQCQTHVKSTWIPVSTRRPRHLSTIQQPNPKRYRENQNPAALYISFLLIFETLQPIEGEEELPAEVSLPAVFRCVRVSSLDNLVDQYAYQTSVNIAGHVFKGILYDQGPDDDDNIPKETSSRGFHQHLLTTNLTTPSTSYPTPFTNFMPGTQYFQCPKSS</sequence>
<reference evidence="8 9" key="1">
    <citation type="journal article" date="2014" name="Nat. Genet.">
        <title>Genome sequence of the hot pepper provides insights into the evolution of pungency in Capsicum species.</title>
        <authorList>
            <person name="Kim S."/>
            <person name="Park M."/>
            <person name="Yeom S.I."/>
            <person name="Kim Y.M."/>
            <person name="Lee J.M."/>
            <person name="Lee H.A."/>
            <person name="Seo E."/>
            <person name="Choi J."/>
            <person name="Cheong K."/>
            <person name="Kim K.T."/>
            <person name="Jung K."/>
            <person name="Lee G.W."/>
            <person name="Oh S.K."/>
            <person name="Bae C."/>
            <person name="Kim S.B."/>
            <person name="Lee H.Y."/>
            <person name="Kim S.Y."/>
            <person name="Kim M.S."/>
            <person name="Kang B.C."/>
            <person name="Jo Y.D."/>
            <person name="Yang H.B."/>
            <person name="Jeong H.J."/>
            <person name="Kang W.H."/>
            <person name="Kwon J.K."/>
            <person name="Shin C."/>
            <person name="Lim J.Y."/>
            <person name="Park J.H."/>
            <person name="Huh J.H."/>
            <person name="Kim J.S."/>
            <person name="Kim B.D."/>
            <person name="Cohen O."/>
            <person name="Paran I."/>
            <person name="Suh M.C."/>
            <person name="Lee S.B."/>
            <person name="Kim Y.K."/>
            <person name="Shin Y."/>
            <person name="Noh S.J."/>
            <person name="Park J."/>
            <person name="Seo Y.S."/>
            <person name="Kwon S.Y."/>
            <person name="Kim H.A."/>
            <person name="Park J.M."/>
            <person name="Kim H.J."/>
            <person name="Choi S.B."/>
            <person name="Bosland P.W."/>
            <person name="Reeves G."/>
            <person name="Jo S.H."/>
            <person name="Lee B.W."/>
            <person name="Cho H.T."/>
            <person name="Choi H.S."/>
            <person name="Lee M.S."/>
            <person name="Yu Y."/>
            <person name="Do Choi Y."/>
            <person name="Park B.S."/>
            <person name="van Deynze A."/>
            <person name="Ashrafi H."/>
            <person name="Hill T."/>
            <person name="Kim W.T."/>
            <person name="Pai H.S."/>
            <person name="Ahn H.K."/>
            <person name="Yeam I."/>
            <person name="Giovannoni J.J."/>
            <person name="Rose J.K."/>
            <person name="Sorensen I."/>
            <person name="Lee S.J."/>
            <person name="Kim R.W."/>
            <person name="Choi I.Y."/>
            <person name="Choi B.S."/>
            <person name="Lim J.S."/>
            <person name="Lee Y.H."/>
            <person name="Choi D."/>
        </authorList>
    </citation>
    <scope>NUCLEOTIDE SEQUENCE [LARGE SCALE GENOMIC DNA]</scope>
    <source>
        <strain evidence="9">cv. CM334</strain>
    </source>
</reference>
<evidence type="ECO:0000313" key="9">
    <source>
        <dbReference type="Proteomes" id="UP000222542"/>
    </source>
</evidence>
<evidence type="ECO:0000256" key="2">
    <source>
        <dbReference type="ARBA" id="ARBA00006911"/>
    </source>
</evidence>
<dbReference type="GO" id="GO:0005634">
    <property type="term" value="C:nucleus"/>
    <property type="evidence" value="ECO:0000318"/>
    <property type="project" value="GO_Central"/>
</dbReference>
<proteinExistence type="inferred from homology"/>
<evidence type="ECO:0000256" key="7">
    <source>
        <dbReference type="ARBA" id="ARBA00023242"/>
    </source>
</evidence>
<dbReference type="Pfam" id="PF05142">
    <property type="entry name" value="DUF702"/>
    <property type="match status" value="1"/>
</dbReference>
<dbReference type="NCBIfam" id="TIGR01623">
    <property type="entry name" value="put_zinc_LRP1"/>
    <property type="match status" value="1"/>
</dbReference>
<keyword evidence="6" id="KW-0010">Activator</keyword>
<dbReference type="GO" id="GO:0003700">
    <property type="term" value="F:DNA-binding transcription factor activity"/>
    <property type="evidence" value="ECO:0007669"/>
    <property type="project" value="InterPro"/>
</dbReference>
<keyword evidence="4" id="KW-0862">Zinc</keyword>
<gene>
    <name evidence="8" type="ORF">T459_25485</name>
</gene>
<dbReference type="Gramene" id="PHT70381">
    <property type="protein sequence ID" value="PHT70381"/>
    <property type="gene ID" value="T459_25485"/>
</dbReference>
<dbReference type="GO" id="GO:0046872">
    <property type="term" value="F:metal ion binding"/>
    <property type="evidence" value="ECO:0007669"/>
    <property type="project" value="UniProtKB-KW"/>
</dbReference>
<protein>
    <submittedName>
        <fullName evidence="8">Uncharacterized protein</fullName>
    </submittedName>
</protein>
<dbReference type="OMA" id="MITSHFT"/>
<organism evidence="8 9">
    <name type="scientific">Capsicum annuum</name>
    <name type="common">Capsicum pepper</name>
    <dbReference type="NCBI Taxonomy" id="4072"/>
    <lineage>
        <taxon>Eukaryota</taxon>
        <taxon>Viridiplantae</taxon>
        <taxon>Streptophyta</taxon>
        <taxon>Embryophyta</taxon>
        <taxon>Tracheophyta</taxon>
        <taxon>Spermatophyta</taxon>
        <taxon>Magnoliopsida</taxon>
        <taxon>eudicotyledons</taxon>
        <taxon>Gunneridae</taxon>
        <taxon>Pentapetalae</taxon>
        <taxon>asterids</taxon>
        <taxon>lamiids</taxon>
        <taxon>Solanales</taxon>
        <taxon>Solanaceae</taxon>
        <taxon>Solanoideae</taxon>
        <taxon>Capsiceae</taxon>
        <taxon>Capsicum</taxon>
    </lineage>
</organism>